<evidence type="ECO:0000313" key="2">
    <source>
        <dbReference type="Proteomes" id="UP000256964"/>
    </source>
</evidence>
<gene>
    <name evidence="1" type="ORF">OH76DRAFT_1482449</name>
</gene>
<sequence>MELHATRQWPPEVAHAICVNTDSLNTLATIARISRLFHQYACQQIWHTLPSFVPIFLTMPTDAYRRERNARPYTTSGISGMAPTATLKATRTLVSHDLARFALYAPYMRRIVPRHSSYWSWRNALTVGAAYNEHDVSPELWHMLQAIWPTRLLSLEVLQYRQVAYISRKAYAHPLHLFAGQSLKTLDFTVLYLNEQTGRPDRRTVDTTPEDPCLDVFVRQLPQLSPHITTFAFATEPRVFARDAISDALCGLSQLTSVKVDRNALRPRAVHHLSTLPALRHLDLCMPSREEMLAEPQALWPPRTTTIVPFSALSKLVIHAMQFDECIDLIGHVSSSALLSIVVEVRVSSATATFPALASAIAALPSAETSIRSLTFTLRWLEALPPESFAPLLPLSALEELVLSDSAHAAVTDATLCAMAQSWPKMRQLTLYDWIDHHVPQHAIQTTVHGLRFFAQCCPDLERLDVPLSDISAATFRAPSPSESRTYYPLLDPSRPHLLERLGVGRPKLHDEAALAGSLSGLFPALMYIEHCWDDVRAFAPGGMWDDDADTEERETLERWSALYGVYQAFVRIRAQERSWRAAQARSLLHEEFRGLGLV</sequence>
<dbReference type="OrthoDB" id="2754448at2759"/>
<reference evidence="1 2" key="1">
    <citation type="journal article" date="2018" name="Biotechnol. Biofuels">
        <title>Integrative visual omics of the white-rot fungus Polyporus brumalis exposes the biotechnological potential of its oxidative enzymes for delignifying raw plant biomass.</title>
        <authorList>
            <person name="Miyauchi S."/>
            <person name="Rancon A."/>
            <person name="Drula E."/>
            <person name="Hage H."/>
            <person name="Chaduli D."/>
            <person name="Favel A."/>
            <person name="Grisel S."/>
            <person name="Henrissat B."/>
            <person name="Herpoel-Gimbert I."/>
            <person name="Ruiz-Duenas F.J."/>
            <person name="Chevret D."/>
            <person name="Hainaut M."/>
            <person name="Lin J."/>
            <person name="Wang M."/>
            <person name="Pangilinan J."/>
            <person name="Lipzen A."/>
            <person name="Lesage-Meessen L."/>
            <person name="Navarro D."/>
            <person name="Riley R."/>
            <person name="Grigoriev I.V."/>
            <person name="Zhou S."/>
            <person name="Raouche S."/>
            <person name="Rosso M.N."/>
        </authorList>
    </citation>
    <scope>NUCLEOTIDE SEQUENCE [LARGE SCALE GENOMIC DNA]</scope>
    <source>
        <strain evidence="1 2">BRFM 1820</strain>
    </source>
</reference>
<dbReference type="Gene3D" id="3.80.10.10">
    <property type="entry name" value="Ribonuclease Inhibitor"/>
    <property type="match status" value="1"/>
</dbReference>
<dbReference type="EMBL" id="KZ857400">
    <property type="protein sequence ID" value="RDX50309.1"/>
    <property type="molecule type" value="Genomic_DNA"/>
</dbReference>
<evidence type="ECO:0000313" key="1">
    <source>
        <dbReference type="EMBL" id="RDX50309.1"/>
    </source>
</evidence>
<dbReference type="Proteomes" id="UP000256964">
    <property type="component" value="Unassembled WGS sequence"/>
</dbReference>
<evidence type="ECO:0008006" key="3">
    <source>
        <dbReference type="Google" id="ProtNLM"/>
    </source>
</evidence>
<proteinExistence type="predicted"/>
<dbReference type="InterPro" id="IPR032675">
    <property type="entry name" value="LRR_dom_sf"/>
</dbReference>
<dbReference type="SUPFAM" id="SSF52047">
    <property type="entry name" value="RNI-like"/>
    <property type="match status" value="1"/>
</dbReference>
<keyword evidence="2" id="KW-1185">Reference proteome</keyword>
<name>A0A371DCN1_9APHY</name>
<protein>
    <recommendedName>
        <fullName evidence="3">F-box domain-containing protein</fullName>
    </recommendedName>
</protein>
<dbReference type="STRING" id="139420.A0A371DCN1"/>
<dbReference type="AlphaFoldDB" id="A0A371DCN1"/>
<accession>A0A371DCN1</accession>
<organism evidence="1 2">
    <name type="scientific">Lentinus brumalis</name>
    <dbReference type="NCBI Taxonomy" id="2498619"/>
    <lineage>
        <taxon>Eukaryota</taxon>
        <taxon>Fungi</taxon>
        <taxon>Dikarya</taxon>
        <taxon>Basidiomycota</taxon>
        <taxon>Agaricomycotina</taxon>
        <taxon>Agaricomycetes</taxon>
        <taxon>Polyporales</taxon>
        <taxon>Polyporaceae</taxon>
        <taxon>Lentinus</taxon>
    </lineage>
</organism>